<dbReference type="Proteomes" id="UP001319180">
    <property type="component" value="Unassembled WGS sequence"/>
</dbReference>
<sequence>MAKKQIPVRAIGNAGTVSKAAASFRIRDLHEVTQGQPRVEDYHRHDFYYILVLKKGTGSHEIDFVSYRVTNHVVFLIAPGQVHRLTLGAGSAGYLLQFQAEFMQRDSSRALLRRAGYTSFHRLDAVGFEKLYAPLQYMIGEYTTRQAGYEDVIQASFDIFLVELARLRYSSENKQVYSHPHERLASFQDLLREHVGRCKQVAEYAEILHISSYQLNALTRTLLNKTASEVIRDFVVLEAKRCLLGTTHQVKEIAFRLGYDDVSYFIRFFKKQTGYTPEAFRQNYR</sequence>
<protein>
    <submittedName>
        <fullName evidence="5">Helix-turn-helix domain-containing protein</fullName>
    </submittedName>
</protein>
<dbReference type="EMBL" id="JAHESC010000069">
    <property type="protein sequence ID" value="MBT1690518.1"/>
    <property type="molecule type" value="Genomic_DNA"/>
</dbReference>
<dbReference type="PROSITE" id="PS01124">
    <property type="entry name" value="HTH_ARAC_FAMILY_2"/>
    <property type="match status" value="1"/>
</dbReference>
<evidence type="ECO:0000256" key="2">
    <source>
        <dbReference type="ARBA" id="ARBA00023125"/>
    </source>
</evidence>
<evidence type="ECO:0000256" key="1">
    <source>
        <dbReference type="ARBA" id="ARBA00023015"/>
    </source>
</evidence>
<dbReference type="InterPro" id="IPR018060">
    <property type="entry name" value="HTH_AraC"/>
</dbReference>
<evidence type="ECO:0000256" key="3">
    <source>
        <dbReference type="ARBA" id="ARBA00023163"/>
    </source>
</evidence>
<gene>
    <name evidence="5" type="ORF">KK078_28395</name>
</gene>
<feature type="domain" description="HTH araC/xylS-type" evidence="4">
    <location>
        <begin position="185"/>
        <end position="283"/>
    </location>
</feature>
<dbReference type="InterPro" id="IPR003313">
    <property type="entry name" value="AraC-bd"/>
</dbReference>
<keyword evidence="1" id="KW-0805">Transcription regulation</keyword>
<comment type="caution">
    <text evidence="5">The sequence shown here is derived from an EMBL/GenBank/DDBJ whole genome shotgun (WGS) entry which is preliminary data.</text>
</comment>
<evidence type="ECO:0000259" key="4">
    <source>
        <dbReference type="PROSITE" id="PS01124"/>
    </source>
</evidence>
<dbReference type="PANTHER" id="PTHR43280:SF32">
    <property type="entry name" value="TRANSCRIPTIONAL REGULATORY PROTEIN"/>
    <property type="match status" value="1"/>
</dbReference>
<keyword evidence="2" id="KW-0238">DNA-binding</keyword>
<proteinExistence type="predicted"/>
<keyword evidence="3" id="KW-0804">Transcription</keyword>
<dbReference type="SUPFAM" id="SSF51215">
    <property type="entry name" value="Regulatory protein AraC"/>
    <property type="match status" value="1"/>
</dbReference>
<dbReference type="Pfam" id="PF12833">
    <property type="entry name" value="HTH_18"/>
    <property type="match status" value="1"/>
</dbReference>
<name>A0AAP2GLT9_9BACT</name>
<dbReference type="InterPro" id="IPR037923">
    <property type="entry name" value="HTH-like"/>
</dbReference>
<dbReference type="RefSeq" id="WP_254093981.1">
    <property type="nucleotide sequence ID" value="NZ_JAHESC010000069.1"/>
</dbReference>
<organism evidence="5 6">
    <name type="scientific">Dawidia soli</name>
    <dbReference type="NCBI Taxonomy" id="2782352"/>
    <lineage>
        <taxon>Bacteria</taxon>
        <taxon>Pseudomonadati</taxon>
        <taxon>Bacteroidota</taxon>
        <taxon>Cytophagia</taxon>
        <taxon>Cytophagales</taxon>
        <taxon>Chryseotaleaceae</taxon>
        <taxon>Dawidia</taxon>
    </lineage>
</organism>
<dbReference type="SMART" id="SM00342">
    <property type="entry name" value="HTH_ARAC"/>
    <property type="match status" value="1"/>
</dbReference>
<evidence type="ECO:0000313" key="6">
    <source>
        <dbReference type="Proteomes" id="UP001319180"/>
    </source>
</evidence>
<dbReference type="InterPro" id="IPR020449">
    <property type="entry name" value="Tscrpt_reg_AraC-type_HTH"/>
</dbReference>
<dbReference type="GO" id="GO:0043565">
    <property type="term" value="F:sequence-specific DNA binding"/>
    <property type="evidence" value="ECO:0007669"/>
    <property type="project" value="InterPro"/>
</dbReference>
<dbReference type="GO" id="GO:0003700">
    <property type="term" value="F:DNA-binding transcription factor activity"/>
    <property type="evidence" value="ECO:0007669"/>
    <property type="project" value="InterPro"/>
</dbReference>
<keyword evidence="6" id="KW-1185">Reference proteome</keyword>
<dbReference type="SUPFAM" id="SSF46689">
    <property type="entry name" value="Homeodomain-like"/>
    <property type="match status" value="1"/>
</dbReference>
<dbReference type="PANTHER" id="PTHR43280">
    <property type="entry name" value="ARAC-FAMILY TRANSCRIPTIONAL REGULATOR"/>
    <property type="match status" value="1"/>
</dbReference>
<evidence type="ECO:0000313" key="5">
    <source>
        <dbReference type="EMBL" id="MBT1690518.1"/>
    </source>
</evidence>
<accession>A0AAP2GLT9</accession>
<dbReference type="AlphaFoldDB" id="A0AAP2GLT9"/>
<dbReference type="PRINTS" id="PR00032">
    <property type="entry name" value="HTHARAC"/>
</dbReference>
<dbReference type="InterPro" id="IPR009057">
    <property type="entry name" value="Homeodomain-like_sf"/>
</dbReference>
<reference evidence="5 6" key="1">
    <citation type="submission" date="2021-05" db="EMBL/GenBank/DDBJ databases">
        <title>A Polyphasic approach of four new species of the genus Ohtaekwangia: Ohtaekwangia histidinii sp. nov., Ohtaekwangia cretensis sp. nov., Ohtaekwangia indiensis sp. nov., Ohtaekwangia reichenbachii sp. nov. from diverse environment.</title>
        <authorList>
            <person name="Octaviana S."/>
        </authorList>
    </citation>
    <scope>NUCLEOTIDE SEQUENCE [LARGE SCALE GENOMIC DNA]</scope>
    <source>
        <strain evidence="5 6">PWU37</strain>
    </source>
</reference>
<dbReference type="Gene3D" id="1.10.10.60">
    <property type="entry name" value="Homeodomain-like"/>
    <property type="match status" value="1"/>
</dbReference>
<dbReference type="Pfam" id="PF02311">
    <property type="entry name" value="AraC_binding"/>
    <property type="match status" value="1"/>
</dbReference>